<dbReference type="InterPro" id="IPR029098">
    <property type="entry name" value="Acetyltransf_C"/>
</dbReference>
<reference evidence="10 11" key="1">
    <citation type="submission" date="2018-12" db="EMBL/GenBank/DDBJ databases">
        <authorList>
            <person name="Toschakov S.V."/>
        </authorList>
    </citation>
    <scope>NUCLEOTIDE SEQUENCE [LARGE SCALE GENOMIC DNA]</scope>
    <source>
        <strain evidence="10 11">GM2012</strain>
    </source>
</reference>
<evidence type="ECO:0000256" key="2">
    <source>
        <dbReference type="ARBA" id="ARBA00022516"/>
    </source>
</evidence>
<keyword evidence="5" id="KW-0677">Repeat</keyword>
<dbReference type="InterPro" id="IPR001451">
    <property type="entry name" value="Hexapep"/>
</dbReference>
<keyword evidence="1" id="KW-0963">Cytoplasm</keyword>
<keyword evidence="2" id="KW-0444">Lipid biosynthesis</keyword>
<keyword evidence="6" id="KW-0443">Lipid metabolism</keyword>
<feature type="domain" description="UDP N-acetylglucosamine O-acyltransferase C-terminal" evidence="9">
    <location>
        <begin position="173"/>
        <end position="247"/>
    </location>
</feature>
<dbReference type="PROSITE" id="PS00101">
    <property type="entry name" value="HEXAPEP_TRANSFERASES"/>
    <property type="match status" value="2"/>
</dbReference>
<dbReference type="EMBL" id="RYZH01000001">
    <property type="protein sequence ID" value="RUL89748.1"/>
    <property type="molecule type" value="Genomic_DNA"/>
</dbReference>
<evidence type="ECO:0000256" key="6">
    <source>
        <dbReference type="ARBA" id="ARBA00023098"/>
    </source>
</evidence>
<dbReference type="GO" id="GO:0008780">
    <property type="term" value="F:acyl-[acyl-carrier-protein]-UDP-N-acetylglucosamine O-acyltransferase activity"/>
    <property type="evidence" value="ECO:0007669"/>
    <property type="project" value="InterPro"/>
</dbReference>
<evidence type="ECO:0000256" key="3">
    <source>
        <dbReference type="ARBA" id="ARBA00022556"/>
    </source>
</evidence>
<organism evidence="10 11">
    <name type="scientific">Tautonia sociabilis</name>
    <dbReference type="NCBI Taxonomy" id="2080755"/>
    <lineage>
        <taxon>Bacteria</taxon>
        <taxon>Pseudomonadati</taxon>
        <taxon>Planctomycetota</taxon>
        <taxon>Planctomycetia</taxon>
        <taxon>Isosphaerales</taxon>
        <taxon>Isosphaeraceae</taxon>
        <taxon>Tautonia</taxon>
    </lineage>
</organism>
<dbReference type="InterPro" id="IPR011004">
    <property type="entry name" value="Trimer_LpxA-like_sf"/>
</dbReference>
<comment type="caution">
    <text evidence="10">The sequence shown here is derived from an EMBL/GenBank/DDBJ whole genome shotgun (WGS) entry which is preliminary data.</text>
</comment>
<keyword evidence="7 10" id="KW-0012">Acyltransferase</keyword>
<dbReference type="InterPro" id="IPR018357">
    <property type="entry name" value="Hexapep_transf_CS"/>
</dbReference>
<keyword evidence="3" id="KW-0441">Lipid A biosynthesis</keyword>
<protein>
    <submittedName>
        <fullName evidence="10">Acyl-ACP--UDP-N-acetylglucosamine O-acyltransferase</fullName>
    </submittedName>
</protein>
<dbReference type="Pfam" id="PF00132">
    <property type="entry name" value="Hexapep"/>
    <property type="match status" value="1"/>
</dbReference>
<dbReference type="Gene3D" id="1.20.1180.10">
    <property type="entry name" value="Udp N-acetylglucosamine O-acyltransferase, C-terminal domain"/>
    <property type="match status" value="1"/>
</dbReference>
<gene>
    <name evidence="10" type="ORF">TsocGM_00870</name>
</gene>
<name>A0A432MS65_9BACT</name>
<evidence type="ECO:0000256" key="8">
    <source>
        <dbReference type="SAM" id="MobiDB-lite"/>
    </source>
</evidence>
<dbReference type="OrthoDB" id="9807278at2"/>
<evidence type="ECO:0000313" key="10">
    <source>
        <dbReference type="EMBL" id="RUL89748.1"/>
    </source>
</evidence>
<keyword evidence="4 10" id="KW-0808">Transferase</keyword>
<dbReference type="GO" id="GO:0009245">
    <property type="term" value="P:lipid A biosynthetic process"/>
    <property type="evidence" value="ECO:0007669"/>
    <property type="project" value="UniProtKB-KW"/>
</dbReference>
<dbReference type="AlphaFoldDB" id="A0A432MS65"/>
<dbReference type="Gene3D" id="2.160.10.10">
    <property type="entry name" value="Hexapeptide repeat proteins"/>
    <property type="match status" value="1"/>
</dbReference>
<dbReference type="GO" id="GO:0016020">
    <property type="term" value="C:membrane"/>
    <property type="evidence" value="ECO:0007669"/>
    <property type="project" value="GOC"/>
</dbReference>
<dbReference type="PANTHER" id="PTHR43480">
    <property type="entry name" value="ACYL-[ACYL-CARRIER-PROTEIN]--UDP-N-ACETYLGLUCOSAMINE O-ACYLTRANSFERASE"/>
    <property type="match status" value="1"/>
</dbReference>
<evidence type="ECO:0000313" key="11">
    <source>
        <dbReference type="Proteomes" id="UP000280296"/>
    </source>
</evidence>
<proteinExistence type="predicted"/>
<evidence type="ECO:0000256" key="5">
    <source>
        <dbReference type="ARBA" id="ARBA00022737"/>
    </source>
</evidence>
<evidence type="ECO:0000256" key="4">
    <source>
        <dbReference type="ARBA" id="ARBA00022679"/>
    </source>
</evidence>
<evidence type="ECO:0000256" key="1">
    <source>
        <dbReference type="ARBA" id="ARBA00022490"/>
    </source>
</evidence>
<feature type="region of interest" description="Disordered" evidence="8">
    <location>
        <begin position="248"/>
        <end position="282"/>
    </location>
</feature>
<dbReference type="InterPro" id="IPR037157">
    <property type="entry name" value="Acetyltransf_C_sf"/>
</dbReference>
<dbReference type="PANTHER" id="PTHR43480:SF1">
    <property type="entry name" value="ACYL-[ACYL-CARRIER-PROTEIN]--UDP-N-ACETYLGLUCOSAMINE O-ACYLTRANSFERASE, MITOCHONDRIAL-RELATED"/>
    <property type="match status" value="1"/>
</dbReference>
<accession>A0A432MS65</accession>
<dbReference type="Pfam" id="PF13720">
    <property type="entry name" value="Acetyltransf_11"/>
    <property type="match status" value="1"/>
</dbReference>
<evidence type="ECO:0000256" key="7">
    <source>
        <dbReference type="ARBA" id="ARBA00023315"/>
    </source>
</evidence>
<sequence length="282" mass="29212">MAMRIADTATVDPRAELADGVEVGPYCVIGPGARLGPGTRLIAHVCLLGPVRLGSGNVVSPFCVIGAPASDAEAAGRVEVGDDNVIREGCSIEAGSGPDGETRIGSRTRIDPHVSIARDAWIGDGVALGAGARIGSRAAVEAFAVVGAGAVLHPAVTVGEHSDVTGPVRIARDVPRYMRIDGPSALVRGVNLIGLLSRGFSRSAIRALREASRLLDRAGLDPTDAGRRLVDRGEMTPEVARLLESHLARQGGRHGRARDAGRRDPGPGGVGNSFRMPRKADE</sequence>
<keyword evidence="11" id="KW-1185">Reference proteome</keyword>
<dbReference type="Proteomes" id="UP000280296">
    <property type="component" value="Unassembled WGS sequence"/>
</dbReference>
<dbReference type="RefSeq" id="WP_126723423.1">
    <property type="nucleotide sequence ID" value="NZ_RYZH01000001.1"/>
</dbReference>
<evidence type="ECO:0000259" key="9">
    <source>
        <dbReference type="Pfam" id="PF13720"/>
    </source>
</evidence>
<dbReference type="InterPro" id="IPR010137">
    <property type="entry name" value="Lipid_A_LpxA"/>
</dbReference>
<dbReference type="SUPFAM" id="SSF51161">
    <property type="entry name" value="Trimeric LpxA-like enzymes"/>
    <property type="match status" value="1"/>
</dbReference>
<reference evidence="10 11" key="2">
    <citation type="submission" date="2019-01" db="EMBL/GenBank/DDBJ databases">
        <title>Tautonia sociabilis, a novel thermotolerant planctomycete of Isosphaeraceae family, isolated from a 4000 m deep subterranean habitat.</title>
        <authorList>
            <person name="Kovaleva O.L."/>
            <person name="Elcheninov A.G."/>
            <person name="Van Heerden E."/>
            <person name="Toshchakov S.V."/>
            <person name="Novikov A."/>
            <person name="Bonch-Osmolovskaya E.A."/>
            <person name="Kublanov I.V."/>
        </authorList>
    </citation>
    <scope>NUCLEOTIDE SEQUENCE [LARGE SCALE GENOMIC DNA]</scope>
    <source>
        <strain evidence="10 11">GM2012</strain>
    </source>
</reference>